<dbReference type="InterPro" id="IPR029063">
    <property type="entry name" value="SAM-dependent_MTases_sf"/>
</dbReference>
<feature type="domain" description="Polysaccharide biosynthesis protein CapD-like" evidence="3">
    <location>
        <begin position="278"/>
        <end position="560"/>
    </location>
</feature>
<keyword evidence="2" id="KW-0472">Membrane</keyword>
<evidence type="ECO:0000313" key="4">
    <source>
        <dbReference type="EMBL" id="MEW9501084.1"/>
    </source>
</evidence>
<dbReference type="CDD" id="cd05237">
    <property type="entry name" value="UDP_invert_4-6DH_SDR_e"/>
    <property type="match status" value="1"/>
</dbReference>
<gene>
    <name evidence="4" type="ORF">AB1471_04605</name>
</gene>
<dbReference type="InterPro" id="IPR036291">
    <property type="entry name" value="NAD(P)-bd_dom_sf"/>
</dbReference>
<dbReference type="InterPro" id="IPR003869">
    <property type="entry name" value="Polysac_CapD-like"/>
</dbReference>
<name>A0ABV3Q1C2_9BACL</name>
<dbReference type="RefSeq" id="WP_367778423.1">
    <property type="nucleotide sequence ID" value="NZ_JBFMIA010000002.1"/>
</dbReference>
<dbReference type="SUPFAM" id="SSF53335">
    <property type="entry name" value="S-adenosyl-L-methionine-dependent methyltransferases"/>
    <property type="match status" value="1"/>
</dbReference>
<dbReference type="PANTHER" id="PTHR43318:SF1">
    <property type="entry name" value="POLYSACCHARIDE BIOSYNTHESIS PROTEIN EPSC-RELATED"/>
    <property type="match status" value="1"/>
</dbReference>
<dbReference type="Pfam" id="PF02719">
    <property type="entry name" value="Polysacc_synt_2"/>
    <property type="match status" value="1"/>
</dbReference>
<feature type="transmembrane region" description="Helical" evidence="2">
    <location>
        <begin position="100"/>
        <end position="121"/>
    </location>
</feature>
<feature type="transmembrane region" description="Helical" evidence="2">
    <location>
        <begin position="75"/>
        <end position="94"/>
    </location>
</feature>
<feature type="transmembrane region" description="Helical" evidence="2">
    <location>
        <begin position="7"/>
        <end position="29"/>
    </location>
</feature>
<protein>
    <submittedName>
        <fullName evidence="4">Nucleoside-diphosphate sugar epimerase/dehydratase</fullName>
    </submittedName>
</protein>
<dbReference type="PANTHER" id="PTHR43318">
    <property type="entry name" value="UDP-N-ACETYLGLUCOSAMINE 4,6-DEHYDRATASE"/>
    <property type="match status" value="1"/>
</dbReference>
<dbReference type="Proteomes" id="UP001556040">
    <property type="component" value="Unassembled WGS sequence"/>
</dbReference>
<dbReference type="Pfam" id="PF13727">
    <property type="entry name" value="CoA_binding_3"/>
    <property type="match status" value="1"/>
</dbReference>
<organism evidence="4 5">
    <name type="scientific">Jeotgalibacillus marinus</name>
    <dbReference type="NCBI Taxonomy" id="86667"/>
    <lineage>
        <taxon>Bacteria</taxon>
        <taxon>Bacillati</taxon>
        <taxon>Bacillota</taxon>
        <taxon>Bacilli</taxon>
        <taxon>Bacillales</taxon>
        <taxon>Caryophanaceae</taxon>
        <taxon>Jeotgalibacillus</taxon>
    </lineage>
</organism>
<keyword evidence="2" id="KW-0812">Transmembrane</keyword>
<accession>A0ABV3Q1C2</accession>
<feature type="transmembrane region" description="Helical" evidence="2">
    <location>
        <begin position="35"/>
        <end position="54"/>
    </location>
</feature>
<evidence type="ECO:0000259" key="3">
    <source>
        <dbReference type="Pfam" id="PF02719"/>
    </source>
</evidence>
<comment type="similarity">
    <text evidence="1">Belongs to the polysaccharide synthase family.</text>
</comment>
<proteinExistence type="inferred from homology"/>
<reference evidence="4 5" key="1">
    <citation type="journal article" date="1979" name="Int. J. Syst. Evol. Microbiol.">
        <title>Bacillus globisporus subsp. marinus subsp. nov.</title>
        <authorList>
            <person name="Liu H."/>
        </authorList>
    </citation>
    <scope>NUCLEOTIDE SEQUENCE [LARGE SCALE GENOMIC DNA]</scope>
    <source>
        <strain evidence="4 5">DSM 1297</strain>
    </source>
</reference>
<dbReference type="SUPFAM" id="SSF51735">
    <property type="entry name" value="NAD(P)-binding Rossmann-fold domains"/>
    <property type="match status" value="1"/>
</dbReference>
<keyword evidence="5" id="KW-1185">Reference proteome</keyword>
<comment type="caution">
    <text evidence="4">The sequence shown here is derived from an EMBL/GenBank/DDBJ whole genome shotgun (WGS) entry which is preliminary data.</text>
</comment>
<sequence>MSYRQRLSLFIVIDSMIVLTAIFISGFLVNANIYVLNYPVLLSSIVILSSYLLFSLKFKLYKKVWQYASVGELLIVCKVVSYSIISTLIVQQLILQEVFFRLLAVTWLLHLLFIGGSRFVLRMYRERMINRYQNRKKTLIVGAGSAGTMVVRQLLQNKDCDLIPIAFIDDNRNKHNLDIMGIPVIGGVGEIVRVVEELNIENIVISIPSLSKQELNIIFNECVKTDADTKILPMLEDLVTGKVSVNQVRDVQVEDLLGRDPVEMDIDLISDTITNKVILVTGAGGSIGSEISRQISRFNPKQLILLGHGENSIYTIEMELKERFKGSSIDFITEIADLQDAKKMMKVMNDYHPDVVYHAAAHKHVPLMERNPEEAVKNNMIGTRNVAQAASSNGVETFVMVSTDKAVNPTSVMGASKKLSEMIVQQIDQVSNTKFVAVRFGNVLGSRGSVIPHFKKQIERGGPVTVTHPDMLRYFMTIPEASKLVIQAGALAQGGEIFVLDMGEPVRIVDLAKNLIKLSGNSLDDIEIEYTGIRTGEKLFEELLTEEEVREEQVFPKIHIGKTAELYMDDIEEVISTYSLLSRETLRDTLLELANRNPRSKQKKVLPISS</sequence>
<evidence type="ECO:0000256" key="1">
    <source>
        <dbReference type="ARBA" id="ARBA00007430"/>
    </source>
</evidence>
<keyword evidence="2" id="KW-1133">Transmembrane helix</keyword>
<dbReference type="InterPro" id="IPR051203">
    <property type="entry name" value="Polysaccharide_Synthase-Rel"/>
</dbReference>
<evidence type="ECO:0000256" key="2">
    <source>
        <dbReference type="SAM" id="Phobius"/>
    </source>
</evidence>
<dbReference type="Gene3D" id="3.40.50.720">
    <property type="entry name" value="NAD(P)-binding Rossmann-like Domain"/>
    <property type="match status" value="2"/>
</dbReference>
<evidence type="ECO:0000313" key="5">
    <source>
        <dbReference type="Proteomes" id="UP001556040"/>
    </source>
</evidence>
<dbReference type="EMBL" id="JBFMIA010000002">
    <property type="protein sequence ID" value="MEW9501084.1"/>
    <property type="molecule type" value="Genomic_DNA"/>
</dbReference>